<sequence length="666" mass="72542">MILCNAGKPGRFGSFGCCDKEAFALQKWIALQEQIQFPLPQLLFSSSFSSALPHHLPSNSVTNIISICDNISVTTSVDCGASGSYTEASIDWIGDKDYIQNGESIAVDTSSNGLSRAMTTLRVFTTRKKNCYSIEAEKWTRFLIRASFYYGNYDNKSSPPSFDLQFDGNHWITVDTSMDTVVFHEAIYVTKGDNISVCVAQTYPNMFPFVSAIEIRSLGHSMYNQVDDNKGLILSWRLAFGTKDIVKYPDDLYDRIWFPANKPAVFREATSAVTVVNTYLDDNPPTAVLENAFIAPNTSSTILLKTGLPSNFNEVQVYMSMYFAEVDELDANLQERSFDFYENGVVVSDPIVPLYGEAIQRSWKGFASSNTSFALAATSNSTLPPLINALEVYTITDELTDGTSADDVGALNELQKKFEKLQGWKGDPCLPLIFTWDWLNCSTTATPRVTALYLSGYDLSGSLPDFSFMDALETIDLHNNSLNGPIPDFLGTLPKLKTLNLANNGFSGPVPSTLSKNNNLKLIVTGNPDLCTSASGKSCKTTNTNTNRDTDTNTNTNSGNSTRKNKKKKSNKLPAILGGSAAALVIFFVGLGSLAILHQRRKSAAVATATTGQATNKGGNGPNGAAAGPTVVNEIMVNVHDQTAVETPNQMDHHQAHQGDQDTSNH</sequence>
<dbReference type="Pfam" id="PF12819">
    <property type="entry name" value="Malectin_like"/>
    <property type="match status" value="1"/>
</dbReference>
<keyword evidence="7 10" id="KW-0472">Membrane</keyword>
<gene>
    <name evidence="12" type="ORF">LWI28_007903</name>
</gene>
<organism evidence="12 13">
    <name type="scientific">Acer negundo</name>
    <name type="common">Box elder</name>
    <dbReference type="NCBI Taxonomy" id="4023"/>
    <lineage>
        <taxon>Eukaryota</taxon>
        <taxon>Viridiplantae</taxon>
        <taxon>Streptophyta</taxon>
        <taxon>Embryophyta</taxon>
        <taxon>Tracheophyta</taxon>
        <taxon>Spermatophyta</taxon>
        <taxon>Magnoliopsida</taxon>
        <taxon>eudicotyledons</taxon>
        <taxon>Gunneridae</taxon>
        <taxon>Pentapetalae</taxon>
        <taxon>rosids</taxon>
        <taxon>malvids</taxon>
        <taxon>Sapindales</taxon>
        <taxon>Sapindaceae</taxon>
        <taxon>Hippocastanoideae</taxon>
        <taxon>Acereae</taxon>
        <taxon>Acer</taxon>
    </lineage>
</organism>
<dbReference type="Proteomes" id="UP001064489">
    <property type="component" value="Chromosome 1"/>
</dbReference>
<evidence type="ECO:0000256" key="9">
    <source>
        <dbReference type="SAM" id="MobiDB-lite"/>
    </source>
</evidence>
<keyword evidence="5" id="KW-0677">Repeat</keyword>
<name>A0AAD5JJF1_ACENE</name>
<evidence type="ECO:0000313" key="13">
    <source>
        <dbReference type="Proteomes" id="UP001064489"/>
    </source>
</evidence>
<dbReference type="PANTHER" id="PTHR45631:SF44">
    <property type="entry name" value="CARBOHYDRATE-BINDING PROTEIN OF THE ER PROTEIN"/>
    <property type="match status" value="1"/>
</dbReference>
<feature type="compositionally biased region" description="Low complexity" evidence="9">
    <location>
        <begin position="540"/>
        <end position="562"/>
    </location>
</feature>
<feature type="transmembrane region" description="Helical" evidence="10">
    <location>
        <begin position="573"/>
        <end position="597"/>
    </location>
</feature>
<evidence type="ECO:0000256" key="10">
    <source>
        <dbReference type="SAM" id="Phobius"/>
    </source>
</evidence>
<comment type="caution">
    <text evidence="12">The sequence shown here is derived from an EMBL/GenBank/DDBJ whole genome shotgun (WGS) entry which is preliminary data.</text>
</comment>
<keyword evidence="13" id="KW-1185">Reference proteome</keyword>
<dbReference type="GO" id="GO:0016020">
    <property type="term" value="C:membrane"/>
    <property type="evidence" value="ECO:0007669"/>
    <property type="project" value="UniProtKB-SubCell"/>
</dbReference>
<comment type="subcellular location">
    <subcellularLocation>
        <location evidence="1">Membrane</location>
        <topology evidence="1">Single-pass membrane protein</topology>
    </subcellularLocation>
</comment>
<reference evidence="12" key="1">
    <citation type="journal article" date="2022" name="Plant J.">
        <title>Strategies of tolerance reflected in two North American maple genomes.</title>
        <authorList>
            <person name="McEvoy S.L."/>
            <person name="Sezen U.U."/>
            <person name="Trouern-Trend A."/>
            <person name="McMahon S.M."/>
            <person name="Schaberg P.G."/>
            <person name="Yang J."/>
            <person name="Wegrzyn J.L."/>
            <person name="Swenson N.G."/>
        </authorList>
    </citation>
    <scope>NUCLEOTIDE SEQUENCE</scope>
    <source>
        <strain evidence="12">91603</strain>
    </source>
</reference>
<evidence type="ECO:0000259" key="11">
    <source>
        <dbReference type="Pfam" id="PF12819"/>
    </source>
</evidence>
<evidence type="ECO:0000256" key="8">
    <source>
        <dbReference type="ARBA" id="ARBA00023170"/>
    </source>
</evidence>
<keyword evidence="8" id="KW-0675">Receptor</keyword>
<dbReference type="Pfam" id="PF00560">
    <property type="entry name" value="LRR_1"/>
    <property type="match status" value="2"/>
</dbReference>
<dbReference type="InterPro" id="IPR032675">
    <property type="entry name" value="LRR_dom_sf"/>
</dbReference>
<protein>
    <recommendedName>
        <fullName evidence="11">Malectin-like domain-containing protein</fullName>
    </recommendedName>
</protein>
<reference evidence="12" key="2">
    <citation type="submission" date="2023-02" db="EMBL/GenBank/DDBJ databases">
        <authorList>
            <person name="Swenson N.G."/>
            <person name="Wegrzyn J.L."/>
            <person name="Mcevoy S.L."/>
        </authorList>
    </citation>
    <scope>NUCLEOTIDE SEQUENCE</scope>
    <source>
        <strain evidence="12">91603</strain>
        <tissue evidence="12">Leaf</tissue>
    </source>
</reference>
<evidence type="ECO:0000256" key="1">
    <source>
        <dbReference type="ARBA" id="ARBA00004167"/>
    </source>
</evidence>
<evidence type="ECO:0000256" key="3">
    <source>
        <dbReference type="ARBA" id="ARBA00022692"/>
    </source>
</evidence>
<dbReference type="PANTHER" id="PTHR45631">
    <property type="entry name" value="OS07G0107800 PROTEIN-RELATED"/>
    <property type="match status" value="1"/>
</dbReference>
<dbReference type="InterPro" id="IPR024788">
    <property type="entry name" value="Malectin-like_Carb-bd_dom"/>
</dbReference>
<evidence type="ECO:0000313" key="12">
    <source>
        <dbReference type="EMBL" id="KAI9194647.1"/>
    </source>
</evidence>
<dbReference type="InterPro" id="IPR001611">
    <property type="entry name" value="Leu-rich_rpt"/>
</dbReference>
<dbReference type="EMBL" id="JAJSOW010000003">
    <property type="protein sequence ID" value="KAI9194647.1"/>
    <property type="molecule type" value="Genomic_DNA"/>
</dbReference>
<accession>A0AAD5JJF1</accession>
<feature type="region of interest" description="Disordered" evidence="9">
    <location>
        <begin position="534"/>
        <end position="570"/>
    </location>
</feature>
<keyword evidence="4" id="KW-0732">Signal</keyword>
<feature type="domain" description="Malectin-like" evidence="11">
    <location>
        <begin position="77"/>
        <end position="395"/>
    </location>
</feature>
<dbReference type="Gene3D" id="3.80.10.10">
    <property type="entry name" value="Ribonuclease Inhibitor"/>
    <property type="match status" value="1"/>
</dbReference>
<dbReference type="AlphaFoldDB" id="A0AAD5JJF1"/>
<proteinExistence type="predicted"/>
<evidence type="ECO:0000256" key="4">
    <source>
        <dbReference type="ARBA" id="ARBA00022729"/>
    </source>
</evidence>
<keyword evidence="3 10" id="KW-0812">Transmembrane</keyword>
<dbReference type="FunFam" id="3.80.10.10:FF:000129">
    <property type="entry name" value="Leucine-rich repeat receptor-like kinase"/>
    <property type="match status" value="1"/>
</dbReference>
<evidence type="ECO:0000256" key="5">
    <source>
        <dbReference type="ARBA" id="ARBA00022737"/>
    </source>
</evidence>
<evidence type="ECO:0000256" key="7">
    <source>
        <dbReference type="ARBA" id="ARBA00023136"/>
    </source>
</evidence>
<keyword evidence="2" id="KW-0433">Leucine-rich repeat</keyword>
<evidence type="ECO:0000256" key="2">
    <source>
        <dbReference type="ARBA" id="ARBA00022614"/>
    </source>
</evidence>
<dbReference type="SUPFAM" id="SSF52058">
    <property type="entry name" value="L domain-like"/>
    <property type="match status" value="1"/>
</dbReference>
<evidence type="ECO:0000256" key="6">
    <source>
        <dbReference type="ARBA" id="ARBA00022989"/>
    </source>
</evidence>
<keyword evidence="6 10" id="KW-1133">Transmembrane helix</keyword>